<evidence type="ECO:0000256" key="10">
    <source>
        <dbReference type="ARBA" id="ARBA00023170"/>
    </source>
</evidence>
<evidence type="ECO:0000256" key="17">
    <source>
        <dbReference type="ARBA" id="ARBA00078653"/>
    </source>
</evidence>
<keyword evidence="9 19" id="KW-0472">Membrane</keyword>
<evidence type="ECO:0000256" key="1">
    <source>
        <dbReference type="ARBA" id="ARBA00004272"/>
    </source>
</evidence>
<dbReference type="GO" id="GO:0060170">
    <property type="term" value="C:ciliary membrane"/>
    <property type="evidence" value="ECO:0007669"/>
    <property type="project" value="UniProtKB-SubCell"/>
</dbReference>
<dbReference type="SUPFAM" id="SSF81321">
    <property type="entry name" value="Family A G protein-coupled receptor-like"/>
    <property type="match status" value="1"/>
</dbReference>
<gene>
    <name evidence="20 22" type="ORF">CBG13177</name>
    <name evidence="20" type="ORF">CBG_13177</name>
</gene>
<evidence type="ECO:0000256" key="15">
    <source>
        <dbReference type="ARBA" id="ARBA00064300"/>
    </source>
</evidence>
<proteinExistence type="inferred from homology"/>
<feature type="transmembrane region" description="Helical" evidence="19">
    <location>
        <begin position="247"/>
        <end position="271"/>
    </location>
</feature>
<evidence type="ECO:0000256" key="7">
    <source>
        <dbReference type="ARBA" id="ARBA00022989"/>
    </source>
</evidence>
<dbReference type="GO" id="GO:0005886">
    <property type="term" value="C:plasma membrane"/>
    <property type="evidence" value="ECO:0000318"/>
    <property type="project" value="GO_Central"/>
</dbReference>
<comment type="similarity">
    <text evidence="14">Belongs to the nematode receptor-like protein str family.</text>
</comment>
<comment type="function">
    <text evidence="13">An odorant receptor which affects chemotaxis to the volatile odorant diacetyl. Specifies AWA neuronal cell fate via the odr-7 pathway.</text>
</comment>
<evidence type="ECO:0000256" key="16">
    <source>
        <dbReference type="ARBA" id="ARBA00067967"/>
    </source>
</evidence>
<dbReference type="CTD" id="8583323"/>
<name>A8XH85_CAEBR</name>
<feature type="transmembrane region" description="Helical" evidence="19">
    <location>
        <begin position="201"/>
        <end position="226"/>
    </location>
</feature>
<dbReference type="HOGENOM" id="CLU_036335_2_0_1"/>
<evidence type="ECO:0000256" key="3">
    <source>
        <dbReference type="ARBA" id="ARBA00022500"/>
    </source>
</evidence>
<feature type="transmembrane region" description="Helical" evidence="19">
    <location>
        <begin position="131"/>
        <end position="153"/>
    </location>
</feature>
<dbReference type="Gene3D" id="1.20.1070.10">
    <property type="entry name" value="Rhodopsin 7-helix transmembrane proteins"/>
    <property type="match status" value="1"/>
</dbReference>
<comment type="subcellular location">
    <subcellularLocation>
        <location evidence="1">Cell projection</location>
        <location evidence="1">Cilium membrane</location>
        <topology evidence="1">Multi-pass membrane protein</topology>
    </subcellularLocation>
</comment>
<dbReference type="FunFam" id="1.20.1070.10:FF:000128">
    <property type="entry name" value="Seven TM Receptor"/>
    <property type="match status" value="1"/>
</dbReference>
<keyword evidence="8" id="KW-0969">Cilium</keyword>
<dbReference type="STRING" id="6238.A8XH85"/>
<dbReference type="Proteomes" id="UP000008549">
    <property type="component" value="Unassembled WGS sequence"/>
</dbReference>
<reference evidence="20 21" key="2">
    <citation type="journal article" date="2011" name="PLoS Genet.">
        <title>Caenorhabditis briggsae recombinant inbred line genotypes reveal inter-strain incompatibility and the evolution of recombination.</title>
        <authorList>
            <person name="Ross J.A."/>
            <person name="Koboldt D.C."/>
            <person name="Staisch J.E."/>
            <person name="Chamberlin H.M."/>
            <person name="Gupta B.P."/>
            <person name="Miller R.D."/>
            <person name="Baird S.E."/>
            <person name="Haag E.S."/>
        </authorList>
    </citation>
    <scope>NUCLEOTIDE SEQUENCE [LARGE SCALE GENOMIC DNA]</scope>
    <source>
        <strain evidence="20 21">AF16</strain>
    </source>
</reference>
<keyword evidence="3" id="KW-0145">Chemotaxis</keyword>
<dbReference type="FunCoup" id="A8XH85">
    <property type="interactions" value="1"/>
</dbReference>
<evidence type="ECO:0000313" key="22">
    <source>
        <dbReference type="WormBase" id="CBG13177"/>
    </source>
</evidence>
<evidence type="ECO:0000256" key="9">
    <source>
        <dbReference type="ARBA" id="ARBA00023136"/>
    </source>
</evidence>
<feature type="transmembrane region" description="Helical" evidence="19">
    <location>
        <begin position="87"/>
        <end position="111"/>
    </location>
</feature>
<keyword evidence="6" id="KW-0552">Olfaction</keyword>
<dbReference type="InterPro" id="IPR019428">
    <property type="entry name" value="7TM_GPCR_serpentine_rcpt_Str"/>
</dbReference>
<evidence type="ECO:0000256" key="18">
    <source>
        <dbReference type="ARBA" id="ARBA00082489"/>
    </source>
</evidence>
<feature type="transmembrane region" description="Helical" evidence="19">
    <location>
        <begin position="12"/>
        <end position="31"/>
    </location>
</feature>
<dbReference type="InParanoid" id="A8XH85"/>
<keyword evidence="7 19" id="KW-1133">Transmembrane helix</keyword>
<reference evidence="20 21" key="1">
    <citation type="journal article" date="2003" name="PLoS Biol.">
        <title>The genome sequence of Caenorhabditis briggsae: a platform for comparative genomics.</title>
        <authorList>
            <person name="Stein L.D."/>
            <person name="Bao Z."/>
            <person name="Blasiar D."/>
            <person name="Blumenthal T."/>
            <person name="Brent M.R."/>
            <person name="Chen N."/>
            <person name="Chinwalla A."/>
            <person name="Clarke L."/>
            <person name="Clee C."/>
            <person name="Coghlan A."/>
            <person name="Coulson A."/>
            <person name="D'Eustachio P."/>
            <person name="Fitch D.H."/>
            <person name="Fulton L.A."/>
            <person name="Fulton R.E."/>
            <person name="Griffiths-Jones S."/>
            <person name="Harris T.W."/>
            <person name="Hillier L.W."/>
            <person name="Kamath R."/>
            <person name="Kuwabara P.E."/>
            <person name="Mardis E.R."/>
            <person name="Marra M.A."/>
            <person name="Miner T.L."/>
            <person name="Minx P."/>
            <person name="Mullikin J.C."/>
            <person name="Plumb R.W."/>
            <person name="Rogers J."/>
            <person name="Schein J.E."/>
            <person name="Sohrmann M."/>
            <person name="Spieth J."/>
            <person name="Stajich J.E."/>
            <person name="Wei C."/>
            <person name="Willey D."/>
            <person name="Wilson R.K."/>
            <person name="Durbin R."/>
            <person name="Waterston R.H."/>
        </authorList>
    </citation>
    <scope>NUCLEOTIDE SEQUENCE [LARGE SCALE GENOMIC DNA]</scope>
    <source>
        <strain evidence="20 21">AF16</strain>
    </source>
</reference>
<dbReference type="GO" id="GO:0007186">
    <property type="term" value="P:G protein-coupled receptor signaling pathway"/>
    <property type="evidence" value="ECO:0000318"/>
    <property type="project" value="GO_Central"/>
</dbReference>
<evidence type="ECO:0000256" key="13">
    <source>
        <dbReference type="ARBA" id="ARBA00054965"/>
    </source>
</evidence>
<evidence type="ECO:0000313" key="21">
    <source>
        <dbReference type="Proteomes" id="UP000008549"/>
    </source>
</evidence>
<evidence type="ECO:0000256" key="12">
    <source>
        <dbReference type="ARBA" id="ARBA00023273"/>
    </source>
</evidence>
<evidence type="ECO:0000256" key="19">
    <source>
        <dbReference type="SAM" id="Phobius"/>
    </source>
</evidence>
<dbReference type="eggNOG" id="ENOG502T3FA">
    <property type="taxonomic scope" value="Eukaryota"/>
</dbReference>
<dbReference type="KEGG" id="cbr:CBG_13177"/>
<keyword evidence="4" id="KW-0716">Sensory transduction</keyword>
<keyword evidence="21" id="KW-1185">Reference proteome</keyword>
<keyword evidence="11" id="KW-0325">Glycoprotein</keyword>
<protein>
    <recommendedName>
        <fullName evidence="16">Serpentine receptor class r-10</fullName>
    </recommendedName>
    <alternativeName>
        <fullName evidence="17">Odorant response abnormal protein 10</fullName>
    </alternativeName>
    <alternativeName>
        <fullName evidence="18">Olfactory receptor 10</fullName>
    </alternativeName>
</protein>
<dbReference type="RefSeq" id="XP_045095084.1">
    <property type="nucleotide sequence ID" value="XM_045243817.1"/>
</dbReference>
<comment type="subunit">
    <text evidence="15">Interacts with odr-4.</text>
</comment>
<evidence type="ECO:0000256" key="14">
    <source>
        <dbReference type="ARBA" id="ARBA00061678"/>
    </source>
</evidence>
<keyword evidence="10" id="KW-0675">Receptor</keyword>
<dbReference type="GO" id="GO:0042048">
    <property type="term" value="P:olfactory behavior"/>
    <property type="evidence" value="ECO:0000318"/>
    <property type="project" value="GO_Central"/>
</dbReference>
<dbReference type="WormBase" id="CBG13177">
    <property type="protein sequence ID" value="CBP33367"/>
    <property type="gene ID" value="WBGene00033979"/>
</dbReference>
<dbReference type="GeneID" id="8583323"/>
<keyword evidence="5 19" id="KW-0812">Transmembrane</keyword>
<keyword evidence="12" id="KW-0966">Cell projection</keyword>
<evidence type="ECO:0000256" key="8">
    <source>
        <dbReference type="ARBA" id="ARBA00023069"/>
    </source>
</evidence>
<dbReference type="AlphaFoldDB" id="A8XH85"/>
<dbReference type="Pfam" id="PF10326">
    <property type="entry name" value="7TM_GPCR_Str"/>
    <property type="match status" value="1"/>
</dbReference>
<evidence type="ECO:0000256" key="5">
    <source>
        <dbReference type="ARBA" id="ARBA00022692"/>
    </source>
</evidence>
<evidence type="ECO:0000256" key="4">
    <source>
        <dbReference type="ARBA" id="ARBA00022606"/>
    </source>
</evidence>
<dbReference type="PANTHER" id="PTHR22943:SF24">
    <property type="entry name" value="SEVEN TM RECEPTOR"/>
    <property type="match status" value="1"/>
</dbReference>
<dbReference type="GO" id="GO:0038022">
    <property type="term" value="F:G protein-coupled olfactory receptor activity"/>
    <property type="evidence" value="ECO:0000318"/>
    <property type="project" value="GO_Central"/>
</dbReference>
<evidence type="ECO:0000313" key="20">
    <source>
        <dbReference type="EMBL" id="CAP32009.2"/>
    </source>
</evidence>
<sequence>MKIPTSRLIYQRSVASIGVVNNLILIVLIVFKSPKQLGYYKYLMSYISIFEILYSTLDFVSAAEIYSNDSLFVVILHKNLAILSDGLLKYANLAFCSLFGMSMVILAIHFVYRYLIILGSGFLRKRHFQKVLSFIGFTVIVGFLWALSMYWFLNNNVYSDIVLKKDYLAPRHLNLSDIDYVGAHFWQIDGNGAEFINWKSIGAVAIMTVIIFISFSTVFYCGYQIYTRMEIMSSIQSAGSKNLQSQLFWALVFQTLIPVLLMHIPASIGFITSMFNQTNQFLGEVVTYSIFMYPALDPLPNFFIIKSFRQAILDFLGCLRKGIAPANSKNTNSQKQNSAQVDQN</sequence>
<dbReference type="EMBL" id="HE601226">
    <property type="protein sequence ID" value="CAP32009.2"/>
    <property type="molecule type" value="Genomic_DNA"/>
</dbReference>
<dbReference type="GO" id="GO:0006935">
    <property type="term" value="P:chemotaxis"/>
    <property type="evidence" value="ECO:0007669"/>
    <property type="project" value="UniProtKB-KW"/>
</dbReference>
<dbReference type="PANTHER" id="PTHR22943">
    <property type="entry name" value="7-TRANSMEMBRANE DOMAIN RECEPTOR C.ELEGANS"/>
    <property type="match status" value="1"/>
</dbReference>
<evidence type="ECO:0000256" key="2">
    <source>
        <dbReference type="ARBA" id="ARBA00022475"/>
    </source>
</evidence>
<evidence type="ECO:0000256" key="6">
    <source>
        <dbReference type="ARBA" id="ARBA00022725"/>
    </source>
</evidence>
<organism evidence="20 21">
    <name type="scientific">Caenorhabditis briggsae</name>
    <dbReference type="NCBI Taxonomy" id="6238"/>
    <lineage>
        <taxon>Eukaryota</taxon>
        <taxon>Metazoa</taxon>
        <taxon>Ecdysozoa</taxon>
        <taxon>Nematoda</taxon>
        <taxon>Chromadorea</taxon>
        <taxon>Rhabditida</taxon>
        <taxon>Rhabditina</taxon>
        <taxon>Rhabditomorpha</taxon>
        <taxon>Rhabditoidea</taxon>
        <taxon>Rhabditidae</taxon>
        <taxon>Peloderinae</taxon>
        <taxon>Caenorhabditis</taxon>
    </lineage>
</organism>
<dbReference type="OMA" id="TTEWTIF"/>
<keyword evidence="2" id="KW-1003">Cell membrane</keyword>
<accession>A8XH85</accession>
<evidence type="ECO:0000256" key="11">
    <source>
        <dbReference type="ARBA" id="ARBA00023180"/>
    </source>
</evidence>